<dbReference type="EMBL" id="FNMV01000007">
    <property type="protein sequence ID" value="SDX09927.1"/>
    <property type="molecule type" value="Genomic_DNA"/>
</dbReference>
<evidence type="ECO:0000313" key="2">
    <source>
        <dbReference type="Proteomes" id="UP000198569"/>
    </source>
</evidence>
<gene>
    <name evidence="1" type="ORF">SAMN05444338_10727</name>
</gene>
<dbReference type="Proteomes" id="UP000198569">
    <property type="component" value="Unassembled WGS sequence"/>
</dbReference>
<evidence type="ECO:0000313" key="1">
    <source>
        <dbReference type="EMBL" id="SDX09927.1"/>
    </source>
</evidence>
<protein>
    <submittedName>
        <fullName evidence="1">Uncharacterized protein</fullName>
    </submittedName>
</protein>
<name>A0A1H2YXX9_9FLAO</name>
<proteinExistence type="predicted"/>
<keyword evidence="2" id="KW-1185">Reference proteome</keyword>
<dbReference type="AlphaFoldDB" id="A0A1H2YXX9"/>
<reference evidence="2" key="1">
    <citation type="submission" date="2016-10" db="EMBL/GenBank/DDBJ databases">
        <authorList>
            <person name="Varghese N."/>
            <person name="Submissions S."/>
        </authorList>
    </citation>
    <scope>NUCLEOTIDE SEQUENCE [LARGE SCALE GENOMIC DNA]</scope>
    <source>
        <strain evidence="2">DSM 15718</strain>
    </source>
</reference>
<sequence>MNEEIITCQNCNRKLVNMIDSCPNCNSMKKLIHLELDEILPDIFDTIAGKKENPNLNSKKKMLEKFYDGYDQSADGDLAYKKQIISREKDYYLEEVKNSQGIIIHYCEEPLSNHKNRGSAKFKHNN</sequence>
<accession>A0A1H2YXX9</accession>
<dbReference type="STRING" id="229203.SAMN05444338_10727"/>
<organism evidence="1 2">
    <name type="scientific">Flavobacterium degerlachei</name>
    <dbReference type="NCBI Taxonomy" id="229203"/>
    <lineage>
        <taxon>Bacteria</taxon>
        <taxon>Pseudomonadati</taxon>
        <taxon>Bacteroidota</taxon>
        <taxon>Flavobacteriia</taxon>
        <taxon>Flavobacteriales</taxon>
        <taxon>Flavobacteriaceae</taxon>
        <taxon>Flavobacterium</taxon>
    </lineage>
</organism>